<evidence type="ECO:0000313" key="2">
    <source>
        <dbReference type="Proteomes" id="UP000624709"/>
    </source>
</evidence>
<accession>A0ABQ4BQC4</accession>
<dbReference type="Proteomes" id="UP000624709">
    <property type="component" value="Unassembled WGS sequence"/>
</dbReference>
<proteinExistence type="predicted"/>
<dbReference type="RefSeq" id="WP_203830563.1">
    <property type="nucleotide sequence ID" value="NZ_BAAATY010000055.1"/>
</dbReference>
<dbReference type="EMBL" id="BOMS01000160">
    <property type="protein sequence ID" value="GIE72879.1"/>
    <property type="molecule type" value="Genomic_DNA"/>
</dbReference>
<sequence length="221" mass="25087">MGTDIYDVIEVREPFNAFWPDQERPWLECMNSLYPVLRDGYDGYGCLFGERNWAGWEPVAEDRGLPADVSETVRRDYTYNAEVDRAVHGSTWISWPELRDLDMTAELPARGVLGFGDSPGDGVWVQCRIDDQWPNEFITEYGLSPISGSPADTPYGTWWQDGTGREGGILGKRKTMFQYKPAISRHDVLGPGTGWEHVFAVMQTLAHRFGDEGVRLVAWFD</sequence>
<keyword evidence="2" id="KW-1185">Reference proteome</keyword>
<protein>
    <submittedName>
        <fullName evidence="1">Uncharacterized protein</fullName>
    </submittedName>
</protein>
<gene>
    <name evidence="1" type="ORF">Apa02nite_089870</name>
</gene>
<organism evidence="1 2">
    <name type="scientific">Actinoplanes palleronii</name>
    <dbReference type="NCBI Taxonomy" id="113570"/>
    <lineage>
        <taxon>Bacteria</taxon>
        <taxon>Bacillati</taxon>
        <taxon>Actinomycetota</taxon>
        <taxon>Actinomycetes</taxon>
        <taxon>Micromonosporales</taxon>
        <taxon>Micromonosporaceae</taxon>
        <taxon>Actinoplanes</taxon>
    </lineage>
</organism>
<evidence type="ECO:0000313" key="1">
    <source>
        <dbReference type="EMBL" id="GIE72879.1"/>
    </source>
</evidence>
<reference evidence="1 2" key="1">
    <citation type="submission" date="2021-01" db="EMBL/GenBank/DDBJ databases">
        <title>Whole genome shotgun sequence of Actinoplanes palleronii NBRC 14916.</title>
        <authorList>
            <person name="Komaki H."/>
            <person name="Tamura T."/>
        </authorList>
    </citation>
    <scope>NUCLEOTIDE SEQUENCE [LARGE SCALE GENOMIC DNA]</scope>
    <source>
        <strain evidence="1 2">NBRC 14916</strain>
    </source>
</reference>
<comment type="caution">
    <text evidence="1">The sequence shown here is derived from an EMBL/GenBank/DDBJ whole genome shotgun (WGS) entry which is preliminary data.</text>
</comment>
<name>A0ABQ4BQC4_9ACTN</name>